<dbReference type="Proteomes" id="UP000606490">
    <property type="component" value="Unassembled WGS sequence"/>
</dbReference>
<gene>
    <name evidence="3" type="ORF">JMJ55_14470</name>
</gene>
<dbReference type="Gene3D" id="3.40.190.10">
    <property type="entry name" value="Periplasmic binding protein-like II"/>
    <property type="match status" value="1"/>
</dbReference>
<feature type="signal peptide" evidence="2">
    <location>
        <begin position="1"/>
        <end position="21"/>
    </location>
</feature>
<protein>
    <submittedName>
        <fullName evidence="3">Tripartite tricarboxylate transporter substrate binding protein</fullName>
    </submittedName>
</protein>
<comment type="caution">
    <text evidence="3">The sequence shown here is derived from an EMBL/GenBank/DDBJ whole genome shotgun (WGS) entry which is preliminary data.</text>
</comment>
<accession>A0ABS1V4B8</accession>
<evidence type="ECO:0000313" key="4">
    <source>
        <dbReference type="Proteomes" id="UP000606490"/>
    </source>
</evidence>
<dbReference type="EMBL" id="JAEUXJ010000005">
    <property type="protein sequence ID" value="MBL6456535.1"/>
    <property type="molecule type" value="Genomic_DNA"/>
</dbReference>
<comment type="similarity">
    <text evidence="1">Belongs to the UPF0065 (bug) family.</text>
</comment>
<keyword evidence="4" id="KW-1185">Reference proteome</keyword>
<organism evidence="3 4">
    <name type="scientific">Belnapia mucosa</name>
    <dbReference type="NCBI Taxonomy" id="2804532"/>
    <lineage>
        <taxon>Bacteria</taxon>
        <taxon>Pseudomonadati</taxon>
        <taxon>Pseudomonadota</taxon>
        <taxon>Alphaproteobacteria</taxon>
        <taxon>Acetobacterales</taxon>
        <taxon>Roseomonadaceae</taxon>
        <taxon>Belnapia</taxon>
    </lineage>
</organism>
<reference evidence="3 4" key="1">
    <citation type="submission" date="2021-01" db="EMBL/GenBank/DDBJ databases">
        <title>Belnapia mucosa sp. nov. and Belnapia arida sp. nov., isolated from the Tabernas Desert (Almeria, Spain).</title>
        <authorList>
            <person name="Molina-Menor E."/>
            <person name="Vidal-Verdu A."/>
            <person name="Calonge A."/>
            <person name="Satari L."/>
            <person name="Pereto Magraner J."/>
            <person name="Porcar Miralles M."/>
        </authorList>
    </citation>
    <scope>NUCLEOTIDE SEQUENCE [LARGE SCALE GENOMIC DNA]</scope>
    <source>
        <strain evidence="3 4">T6</strain>
    </source>
</reference>
<dbReference type="CDD" id="cd07012">
    <property type="entry name" value="PBP2_Bug_TTT"/>
    <property type="match status" value="1"/>
</dbReference>
<feature type="chain" id="PRO_5047407411" evidence="2">
    <location>
        <begin position="22"/>
        <end position="320"/>
    </location>
</feature>
<dbReference type="InterPro" id="IPR042100">
    <property type="entry name" value="Bug_dom1"/>
</dbReference>
<name>A0ABS1V4B8_9PROT</name>
<evidence type="ECO:0000256" key="1">
    <source>
        <dbReference type="ARBA" id="ARBA00006987"/>
    </source>
</evidence>
<dbReference type="InterPro" id="IPR005064">
    <property type="entry name" value="BUG"/>
</dbReference>
<dbReference type="PANTHER" id="PTHR42928">
    <property type="entry name" value="TRICARBOXYLATE-BINDING PROTEIN"/>
    <property type="match status" value="1"/>
</dbReference>
<dbReference type="Gene3D" id="3.40.190.150">
    <property type="entry name" value="Bordetella uptake gene, domain 1"/>
    <property type="match status" value="1"/>
</dbReference>
<dbReference type="PANTHER" id="PTHR42928:SF5">
    <property type="entry name" value="BLR1237 PROTEIN"/>
    <property type="match status" value="1"/>
</dbReference>
<sequence>MPAPIPRRGLLASLLATPALAQPAWPQRPIRVVVAWPAGGSVDAPMRLLAGPMQAVLGQPVVIENRAGAAGSIGAAAVAQAAPDGHTLLADASTQAVNPALMHGLPFDYATAFAPVTQLTRGPGLLVVRADGPASLEALLARLRGAGPPAPYASSGTGTGSHFAAVTLLRQAGVAAVHVPYRGSPAQVQAVLTGEVLFSFVSIPAAAGLVQDGRLRPLAVSGPRRLAGFPAVPTVAEQGFPGFAPTEWQAIFVPAGTPEPVIARLAEAAHTGLRDPAVQERLTGLGLEVVGEGPAALAAFLAEQRVKLAALIAAEGIRID</sequence>
<dbReference type="PIRSF" id="PIRSF017082">
    <property type="entry name" value="YflP"/>
    <property type="match status" value="1"/>
</dbReference>
<dbReference type="RefSeq" id="WP_202826269.1">
    <property type="nucleotide sequence ID" value="NZ_JAEUXJ010000005.1"/>
</dbReference>
<dbReference type="Pfam" id="PF03401">
    <property type="entry name" value="TctC"/>
    <property type="match status" value="1"/>
</dbReference>
<keyword evidence="2" id="KW-0732">Signal</keyword>
<evidence type="ECO:0000256" key="2">
    <source>
        <dbReference type="SAM" id="SignalP"/>
    </source>
</evidence>
<proteinExistence type="inferred from homology"/>
<dbReference type="SUPFAM" id="SSF53850">
    <property type="entry name" value="Periplasmic binding protein-like II"/>
    <property type="match status" value="1"/>
</dbReference>
<evidence type="ECO:0000313" key="3">
    <source>
        <dbReference type="EMBL" id="MBL6456535.1"/>
    </source>
</evidence>